<dbReference type="Proteomes" id="UP000265719">
    <property type="component" value="Chromosome"/>
</dbReference>
<dbReference type="GO" id="GO:0006487">
    <property type="term" value="P:protein N-linked glycosylation"/>
    <property type="evidence" value="ECO:0007669"/>
    <property type="project" value="TreeGrafter"/>
</dbReference>
<reference evidence="5" key="1">
    <citation type="submission" date="2020-10" db="EMBL/GenBank/DDBJ databases">
        <title>De novo genome project of the cellulose decomposer Thermobifida halotolerans type strain.</title>
        <authorList>
            <person name="Nagy I."/>
            <person name="Horvath B."/>
            <person name="Kukolya J."/>
            <person name="Nagy I."/>
            <person name="Orsini M."/>
        </authorList>
    </citation>
    <scope>NUCLEOTIDE SEQUENCE</scope>
    <source>
        <strain evidence="5">DSM 44931</strain>
    </source>
</reference>
<organism evidence="5 6">
    <name type="scientific">Thermobifida halotolerans</name>
    <dbReference type="NCBI Taxonomy" id="483545"/>
    <lineage>
        <taxon>Bacteria</taxon>
        <taxon>Bacillati</taxon>
        <taxon>Actinomycetota</taxon>
        <taxon>Actinomycetes</taxon>
        <taxon>Streptosporangiales</taxon>
        <taxon>Nocardiopsidaceae</taxon>
        <taxon>Thermobifida</taxon>
    </lineage>
</organism>
<evidence type="ECO:0000256" key="3">
    <source>
        <dbReference type="ARBA" id="ARBA00023295"/>
    </source>
</evidence>
<sequence length="459" mass="50625">MTTGSVGLFAPQPQRPRLGTVALASGAAWVLAGNDTGTMVTASPRLYPHMWSWDAAFIMVGLAQLDVDRAAREMETLLSGQWADGMIPHIVFSDENGYFPGPDRWQTAVVCEHAPARPHTSGICQPPVHAVALRKIVDAGRRRGGADRRRAESLLRTSWPRLFAWQRWLATHRDPLGTGLIAVTHGWESGMDNSPRWDSAYASVRPGGDLPPYVRKDLDKVGDEGERPTDDEYDRYLWLIEEMRRVGYRADEIVRTGSFLVGDVFMTALFALSCEVLAELGEESRQPGEQVAQLRHWAARSRSAVLATRDPATGLARDFDVRAEKWITTPSIAGFSPLLCGGLSPEDQTALVAALEGPDWMGHPGLAVATPPTVSPSAPEFMPKQYWRGPQWPVISWLFSWAMRRGGMYDTAADIRAETLRLVSDGTFAEYYHPLTGAPLGSLSQSWTAAVVLDWLYEG</sequence>
<keyword evidence="3" id="KW-0326">Glycosidase</keyword>
<dbReference type="AlphaFoldDB" id="A0A399G8Q0"/>
<dbReference type="GO" id="GO:0009311">
    <property type="term" value="P:oligosaccharide metabolic process"/>
    <property type="evidence" value="ECO:0007669"/>
    <property type="project" value="InterPro"/>
</dbReference>
<gene>
    <name evidence="5" type="ORF">NI17_010800</name>
</gene>
<evidence type="ECO:0000256" key="2">
    <source>
        <dbReference type="ARBA" id="ARBA00022801"/>
    </source>
</evidence>
<dbReference type="InterPro" id="IPR054491">
    <property type="entry name" value="MGH1-like_GH"/>
</dbReference>
<evidence type="ECO:0000256" key="1">
    <source>
        <dbReference type="ARBA" id="ARBA00010833"/>
    </source>
</evidence>
<protein>
    <submittedName>
        <fullName evidence="5">Glycogen debranching protein</fullName>
    </submittedName>
</protein>
<evidence type="ECO:0000259" key="4">
    <source>
        <dbReference type="Pfam" id="PF22422"/>
    </source>
</evidence>
<comment type="similarity">
    <text evidence="1">Belongs to the glycosyl hydrolase 63 family.</text>
</comment>
<dbReference type="InterPro" id="IPR012341">
    <property type="entry name" value="6hp_glycosidase-like_sf"/>
</dbReference>
<dbReference type="InterPro" id="IPR008928">
    <property type="entry name" value="6-hairpin_glycosidase_sf"/>
</dbReference>
<feature type="domain" description="Mannosylglycerate hydrolase MGH1-like glycoside hydrolase" evidence="4">
    <location>
        <begin position="47"/>
        <end position="448"/>
    </location>
</feature>
<dbReference type="PANTHER" id="PTHR10412">
    <property type="entry name" value="MANNOSYL-OLIGOSACCHARIDE GLUCOSIDASE"/>
    <property type="match status" value="1"/>
</dbReference>
<dbReference type="RefSeq" id="WP_119267608.1">
    <property type="nucleotide sequence ID" value="NZ_CP063196.1"/>
</dbReference>
<dbReference type="SUPFAM" id="SSF48208">
    <property type="entry name" value="Six-hairpin glycosidases"/>
    <property type="match status" value="1"/>
</dbReference>
<dbReference type="KEGG" id="thao:NI17_010800"/>
<keyword evidence="2" id="KW-0378">Hydrolase</keyword>
<dbReference type="InterPro" id="IPR004888">
    <property type="entry name" value="Glycoside_hydrolase_63"/>
</dbReference>
<evidence type="ECO:0000313" key="6">
    <source>
        <dbReference type="Proteomes" id="UP000265719"/>
    </source>
</evidence>
<dbReference type="GO" id="GO:0004573">
    <property type="term" value="F:Glc3Man9GlcNAc2 oligosaccharide glucosidase activity"/>
    <property type="evidence" value="ECO:0007669"/>
    <property type="project" value="InterPro"/>
</dbReference>
<dbReference type="Gene3D" id="1.50.10.10">
    <property type="match status" value="1"/>
</dbReference>
<evidence type="ECO:0000313" key="5">
    <source>
        <dbReference type="EMBL" id="UOE21538.1"/>
    </source>
</evidence>
<proteinExistence type="inferred from homology"/>
<dbReference type="EMBL" id="CP063196">
    <property type="protein sequence ID" value="UOE21538.1"/>
    <property type="molecule type" value="Genomic_DNA"/>
</dbReference>
<accession>A0A399G8Q0</accession>
<dbReference type="PANTHER" id="PTHR10412:SF11">
    <property type="entry name" value="MANNOSYL-OLIGOSACCHARIDE GLUCOSIDASE"/>
    <property type="match status" value="1"/>
</dbReference>
<name>A0A399G8Q0_9ACTN</name>
<keyword evidence="6" id="KW-1185">Reference proteome</keyword>
<dbReference type="Pfam" id="PF22422">
    <property type="entry name" value="MGH1-like_GH"/>
    <property type="match status" value="1"/>
</dbReference>